<dbReference type="GeneID" id="78822993"/>
<reference evidence="2 3" key="1">
    <citation type="journal article" date="2019" name="Int. J. Syst. Evol. Microbiol.">
        <title>The Global Catalogue of Microorganisms (GCM) 10K type strain sequencing project: providing services to taxonomists for standard genome sequencing and annotation.</title>
        <authorList>
            <consortium name="The Broad Institute Genomics Platform"/>
            <consortium name="The Broad Institute Genome Sequencing Center for Infectious Disease"/>
            <person name="Wu L."/>
            <person name="Ma J."/>
        </authorList>
    </citation>
    <scope>NUCLEOTIDE SEQUENCE [LARGE SCALE GENOMIC DNA]</scope>
    <source>
        <strain evidence="2 3">XZYJT29</strain>
    </source>
</reference>
<evidence type="ECO:0000313" key="2">
    <source>
        <dbReference type="EMBL" id="MFC7142644.1"/>
    </source>
</evidence>
<proteinExistence type="predicted"/>
<keyword evidence="2" id="KW-0378">Hydrolase</keyword>
<accession>A0ABD5YE73</accession>
<feature type="transmembrane region" description="Helical" evidence="1">
    <location>
        <begin position="62"/>
        <end position="88"/>
    </location>
</feature>
<dbReference type="AlphaFoldDB" id="A0ABD5YE73"/>
<feature type="transmembrane region" description="Helical" evidence="1">
    <location>
        <begin position="109"/>
        <end position="127"/>
    </location>
</feature>
<keyword evidence="3" id="KW-1185">Reference proteome</keyword>
<dbReference type="RefSeq" id="WP_274323700.1">
    <property type="nucleotide sequence ID" value="NZ_CP118158.1"/>
</dbReference>
<dbReference type="Pfam" id="PF04307">
    <property type="entry name" value="YdjM"/>
    <property type="match status" value="1"/>
</dbReference>
<evidence type="ECO:0000313" key="3">
    <source>
        <dbReference type="Proteomes" id="UP001596432"/>
    </source>
</evidence>
<feature type="transmembrane region" description="Helical" evidence="1">
    <location>
        <begin position="12"/>
        <end position="42"/>
    </location>
</feature>
<keyword evidence="1" id="KW-0472">Membrane</keyword>
<sequence length="179" mass="17543">MHRWGHFGAALLVYAPVGATLLAGGFDAAALVGGLVVVSLSTLPDVDHGLPFVEHRGATHTVGFALLVGVVVGAAGVALGASTAGSLAPSGGAGVSLDTVGGLPTAGRLGAFGFLLGVLAVASHLLGDVLTPKGITPFRPVSRAHYTVSLCRADNVAANLVLLTAGVAVTVAVLLAARL</sequence>
<comment type="caution">
    <text evidence="2">The sequence shown here is derived from an EMBL/GenBank/DDBJ whole genome shotgun (WGS) entry which is preliminary data.</text>
</comment>
<organism evidence="2 3">
    <name type="scientific">Halosimplex aquaticum</name>
    <dbReference type="NCBI Taxonomy" id="3026162"/>
    <lineage>
        <taxon>Archaea</taxon>
        <taxon>Methanobacteriati</taxon>
        <taxon>Methanobacteriota</taxon>
        <taxon>Stenosarchaea group</taxon>
        <taxon>Halobacteria</taxon>
        <taxon>Halobacteriales</taxon>
        <taxon>Haloarculaceae</taxon>
        <taxon>Halosimplex</taxon>
    </lineage>
</organism>
<feature type="transmembrane region" description="Helical" evidence="1">
    <location>
        <begin position="156"/>
        <end position="177"/>
    </location>
</feature>
<name>A0ABD5YE73_9EURY</name>
<keyword evidence="1" id="KW-1133">Transmembrane helix</keyword>
<dbReference type="EMBL" id="JBHTAS010000001">
    <property type="protein sequence ID" value="MFC7142644.1"/>
    <property type="molecule type" value="Genomic_DNA"/>
</dbReference>
<evidence type="ECO:0000256" key="1">
    <source>
        <dbReference type="SAM" id="Phobius"/>
    </source>
</evidence>
<dbReference type="InterPro" id="IPR007404">
    <property type="entry name" value="YdjM-like"/>
</dbReference>
<dbReference type="Proteomes" id="UP001596432">
    <property type="component" value="Unassembled WGS sequence"/>
</dbReference>
<keyword evidence="1" id="KW-0812">Transmembrane</keyword>
<gene>
    <name evidence="2" type="ORF">ACFQMA_22775</name>
</gene>
<protein>
    <submittedName>
        <fullName evidence="2">Metal-dependent hydrolase</fullName>
    </submittedName>
</protein>
<dbReference type="GO" id="GO:0016787">
    <property type="term" value="F:hydrolase activity"/>
    <property type="evidence" value="ECO:0007669"/>
    <property type="project" value="UniProtKB-KW"/>
</dbReference>